<feature type="domain" description="C2H2-type" evidence="6">
    <location>
        <begin position="20"/>
        <end position="48"/>
    </location>
</feature>
<feature type="domain" description="C2H2-type" evidence="6">
    <location>
        <begin position="134"/>
        <end position="157"/>
    </location>
</feature>
<dbReference type="PROSITE" id="PS50157">
    <property type="entry name" value="ZINC_FINGER_C2H2_2"/>
    <property type="match status" value="5"/>
</dbReference>
<evidence type="ECO:0000256" key="1">
    <source>
        <dbReference type="ARBA" id="ARBA00022723"/>
    </source>
</evidence>
<dbReference type="Pfam" id="PF13912">
    <property type="entry name" value="zf-C2H2_6"/>
    <property type="match status" value="1"/>
</dbReference>
<keyword evidence="1" id="KW-0479">Metal-binding</keyword>
<dbReference type="eggNOG" id="KOG1721">
    <property type="taxonomic scope" value="Eukaryota"/>
</dbReference>
<dbReference type="FunFam" id="3.30.160.60:FF:000110">
    <property type="entry name" value="Zinc finger protein-like"/>
    <property type="match status" value="1"/>
</dbReference>
<protein>
    <recommendedName>
        <fullName evidence="6">C2H2-type domain-containing protein</fullName>
    </recommendedName>
</protein>
<evidence type="ECO:0000256" key="4">
    <source>
        <dbReference type="ARBA" id="ARBA00022833"/>
    </source>
</evidence>
<dbReference type="SUPFAM" id="SSF57667">
    <property type="entry name" value="beta-beta-alpha zinc fingers"/>
    <property type="match status" value="3"/>
</dbReference>
<dbReference type="AlphaFoldDB" id="E3M9B5"/>
<evidence type="ECO:0000313" key="7">
    <source>
        <dbReference type="EMBL" id="EFO96396.1"/>
    </source>
</evidence>
<dbReference type="Gene3D" id="3.30.160.60">
    <property type="entry name" value="Classic Zinc Finger"/>
    <property type="match status" value="3"/>
</dbReference>
<feature type="domain" description="C2H2-type" evidence="6">
    <location>
        <begin position="77"/>
        <end position="104"/>
    </location>
</feature>
<feature type="domain" description="C2H2-type" evidence="6">
    <location>
        <begin position="49"/>
        <end position="76"/>
    </location>
</feature>
<evidence type="ECO:0000259" key="6">
    <source>
        <dbReference type="PROSITE" id="PS50157"/>
    </source>
</evidence>
<evidence type="ECO:0000256" key="3">
    <source>
        <dbReference type="ARBA" id="ARBA00022771"/>
    </source>
</evidence>
<sequence>MREGIEKENDVIAVTSSKTFKCKICDKQFKWAYMLKEHASVVHSIQKTWECHVCHKNFVSRSELKQHKLLHKGERRFECGVCHKTFPRAQALNVHKRLHSNEGQFECEVCGEKFNHQSNLCSHKLIHNDKAMFFECSICGKYVRHKNRIRDHIRSVHNMMGNQLEAAMKRSRSALSANVKNNEDELAKIFGKRREASGIPEHVQVIRRDKNSSDDFAGASVDDDFPVHTNFQIQSSQMDQNLVTSIEDDIPNTPVHDFQISYHRYMPEIAQSALGDPDYVFTDDRIEKENEDTRLMMPTSSYLNL</sequence>
<dbReference type="EMBL" id="DS268430">
    <property type="protein sequence ID" value="EFO96396.1"/>
    <property type="molecule type" value="Genomic_DNA"/>
</dbReference>
<proteinExistence type="predicted"/>
<organism evidence="8">
    <name type="scientific">Caenorhabditis remanei</name>
    <name type="common">Caenorhabditis vulgaris</name>
    <dbReference type="NCBI Taxonomy" id="31234"/>
    <lineage>
        <taxon>Eukaryota</taxon>
        <taxon>Metazoa</taxon>
        <taxon>Ecdysozoa</taxon>
        <taxon>Nematoda</taxon>
        <taxon>Chromadorea</taxon>
        <taxon>Rhabditida</taxon>
        <taxon>Rhabditina</taxon>
        <taxon>Rhabditomorpha</taxon>
        <taxon>Rhabditoidea</taxon>
        <taxon>Rhabditidae</taxon>
        <taxon>Peloderinae</taxon>
        <taxon>Caenorhabditis</taxon>
    </lineage>
</organism>
<feature type="domain" description="C2H2-type" evidence="6">
    <location>
        <begin position="105"/>
        <end position="132"/>
    </location>
</feature>
<gene>
    <name evidence="7" type="ORF">CRE_14650</name>
</gene>
<dbReference type="InParanoid" id="E3M9B5"/>
<dbReference type="Proteomes" id="UP000008281">
    <property type="component" value="Unassembled WGS sequence"/>
</dbReference>
<dbReference type="PANTHER" id="PTHR24379">
    <property type="entry name" value="KRAB AND ZINC FINGER DOMAIN-CONTAINING"/>
    <property type="match status" value="1"/>
</dbReference>
<keyword evidence="2" id="KW-0677">Repeat</keyword>
<evidence type="ECO:0000256" key="5">
    <source>
        <dbReference type="PROSITE-ProRule" id="PRU00042"/>
    </source>
</evidence>
<dbReference type="PANTHER" id="PTHR24379:SF121">
    <property type="entry name" value="C2H2-TYPE DOMAIN-CONTAINING PROTEIN"/>
    <property type="match status" value="1"/>
</dbReference>
<dbReference type="HOGENOM" id="CLU_912879_0_0_1"/>
<reference evidence="7" key="1">
    <citation type="submission" date="2007-07" db="EMBL/GenBank/DDBJ databases">
        <title>PCAP assembly of the Caenorhabditis remanei genome.</title>
        <authorList>
            <consortium name="The Caenorhabditis remanei Sequencing Consortium"/>
            <person name="Wilson R.K."/>
        </authorList>
    </citation>
    <scope>NUCLEOTIDE SEQUENCE [LARGE SCALE GENOMIC DNA]</scope>
    <source>
        <strain evidence="7">PB4641</strain>
    </source>
</reference>
<dbReference type="STRING" id="31234.E3M9B5"/>
<dbReference type="InterPro" id="IPR013087">
    <property type="entry name" value="Znf_C2H2_type"/>
</dbReference>
<keyword evidence="4" id="KW-0862">Zinc</keyword>
<name>E3M9B5_CAERE</name>
<keyword evidence="3 5" id="KW-0863">Zinc-finger</keyword>
<dbReference type="OrthoDB" id="654211at2759"/>
<dbReference type="PROSITE" id="PS00028">
    <property type="entry name" value="ZINC_FINGER_C2H2_1"/>
    <property type="match status" value="5"/>
</dbReference>
<keyword evidence="8" id="KW-1185">Reference proteome</keyword>
<evidence type="ECO:0000313" key="8">
    <source>
        <dbReference type="Proteomes" id="UP000008281"/>
    </source>
</evidence>
<dbReference type="SMART" id="SM00355">
    <property type="entry name" value="ZnF_C2H2"/>
    <property type="match status" value="5"/>
</dbReference>
<accession>E3M9B5</accession>
<dbReference type="InterPro" id="IPR036236">
    <property type="entry name" value="Znf_C2H2_sf"/>
</dbReference>
<evidence type="ECO:0000256" key="2">
    <source>
        <dbReference type="ARBA" id="ARBA00022737"/>
    </source>
</evidence>
<dbReference type="Pfam" id="PF00096">
    <property type="entry name" value="zf-C2H2"/>
    <property type="match status" value="2"/>
</dbReference>
<dbReference type="GO" id="GO:0008270">
    <property type="term" value="F:zinc ion binding"/>
    <property type="evidence" value="ECO:0007669"/>
    <property type="project" value="UniProtKB-KW"/>
</dbReference>